<evidence type="ECO:0000313" key="3">
    <source>
        <dbReference type="Proteomes" id="UP000790347"/>
    </source>
</evidence>
<name>A0A922L2H9_DERFA</name>
<keyword evidence="1" id="KW-0812">Transmembrane</keyword>
<organism evidence="2 3">
    <name type="scientific">Dermatophagoides farinae</name>
    <name type="common">American house dust mite</name>
    <dbReference type="NCBI Taxonomy" id="6954"/>
    <lineage>
        <taxon>Eukaryota</taxon>
        <taxon>Metazoa</taxon>
        <taxon>Ecdysozoa</taxon>
        <taxon>Arthropoda</taxon>
        <taxon>Chelicerata</taxon>
        <taxon>Arachnida</taxon>
        <taxon>Acari</taxon>
        <taxon>Acariformes</taxon>
        <taxon>Sarcoptiformes</taxon>
        <taxon>Astigmata</taxon>
        <taxon>Psoroptidia</taxon>
        <taxon>Analgoidea</taxon>
        <taxon>Pyroglyphidae</taxon>
        <taxon>Dermatophagoidinae</taxon>
        <taxon>Dermatophagoides</taxon>
    </lineage>
</organism>
<gene>
    <name evidence="2" type="ORF">DERF_010797</name>
</gene>
<evidence type="ECO:0000256" key="1">
    <source>
        <dbReference type="SAM" id="Phobius"/>
    </source>
</evidence>
<feature type="transmembrane region" description="Helical" evidence="1">
    <location>
        <begin position="59"/>
        <end position="77"/>
    </location>
</feature>
<proteinExistence type="predicted"/>
<keyword evidence="1" id="KW-0472">Membrane</keyword>
<reference evidence="2" key="2">
    <citation type="journal article" date="2022" name="Res Sq">
        <title>Comparative Genomics Reveals Insights into the Divergent Evolution of Astigmatic Mites and Household Pest Adaptations.</title>
        <authorList>
            <person name="Xiong Q."/>
            <person name="Wan A.T.-Y."/>
            <person name="Liu X.-Y."/>
            <person name="Fung C.S.-H."/>
            <person name="Xiao X."/>
            <person name="Malainual N."/>
            <person name="Hou J."/>
            <person name="Wang L."/>
            <person name="Wang M."/>
            <person name="Yang K."/>
            <person name="Cui Y."/>
            <person name="Leung E."/>
            <person name="Nong W."/>
            <person name="Shin S.-K."/>
            <person name="Au S."/>
            <person name="Jeong K.Y."/>
            <person name="Chew F.T."/>
            <person name="Hui J."/>
            <person name="Leung T.F."/>
            <person name="Tungtrongchitr A."/>
            <person name="Zhong N."/>
            <person name="Liu Z."/>
            <person name="Tsui S."/>
        </authorList>
    </citation>
    <scope>NUCLEOTIDE SEQUENCE</scope>
    <source>
        <strain evidence="2">Derf</strain>
        <tissue evidence="2">Whole organism</tissue>
    </source>
</reference>
<reference evidence="2" key="1">
    <citation type="submission" date="2013-05" db="EMBL/GenBank/DDBJ databases">
        <authorList>
            <person name="Yim A.K.Y."/>
            <person name="Chan T.F."/>
            <person name="Ji K.M."/>
            <person name="Liu X.Y."/>
            <person name="Zhou J.W."/>
            <person name="Li R.Q."/>
            <person name="Yang K.Y."/>
            <person name="Li J."/>
            <person name="Li M."/>
            <person name="Law P.T.W."/>
            <person name="Wu Y.L."/>
            <person name="Cai Z.L."/>
            <person name="Qin H."/>
            <person name="Bao Y."/>
            <person name="Leung R.K.K."/>
            <person name="Ng P.K.S."/>
            <person name="Zou J."/>
            <person name="Zhong X.J."/>
            <person name="Ran P.X."/>
            <person name="Zhong N.S."/>
            <person name="Liu Z.G."/>
            <person name="Tsui S.K.W."/>
        </authorList>
    </citation>
    <scope>NUCLEOTIDE SEQUENCE</scope>
    <source>
        <strain evidence="2">Derf</strain>
        <tissue evidence="2">Whole organism</tissue>
    </source>
</reference>
<keyword evidence="3" id="KW-1185">Reference proteome</keyword>
<dbReference type="AlphaFoldDB" id="A0A922L2H9"/>
<feature type="non-terminal residue" evidence="2">
    <location>
        <position position="78"/>
    </location>
</feature>
<protein>
    <submittedName>
        <fullName evidence="2">Uncharacterized protein</fullName>
    </submittedName>
</protein>
<keyword evidence="1" id="KW-1133">Transmembrane helix</keyword>
<dbReference type="EMBL" id="ASGP02000005">
    <property type="protein sequence ID" value="KAH9506051.1"/>
    <property type="molecule type" value="Genomic_DNA"/>
</dbReference>
<sequence>IRNYGFINPSIESSFTLNIKQSPIDDDNEIIKEIDVNIGIRLFMKISAIKYDYWKYQRFMIDLFAFAILNFVLIIQTG</sequence>
<comment type="caution">
    <text evidence="2">The sequence shown here is derived from an EMBL/GenBank/DDBJ whole genome shotgun (WGS) entry which is preliminary data.</text>
</comment>
<feature type="non-terminal residue" evidence="2">
    <location>
        <position position="1"/>
    </location>
</feature>
<dbReference type="Proteomes" id="UP000790347">
    <property type="component" value="Unassembled WGS sequence"/>
</dbReference>
<accession>A0A922L2H9</accession>
<evidence type="ECO:0000313" key="2">
    <source>
        <dbReference type="EMBL" id="KAH9506051.1"/>
    </source>
</evidence>